<dbReference type="EMBL" id="KI966416">
    <property type="protein sequence ID" value="EWC46651.1"/>
    <property type="molecule type" value="Genomic_DNA"/>
</dbReference>
<protein>
    <recommendedName>
        <fullName evidence="2">F-box domain-containing protein</fullName>
    </recommendedName>
</protein>
<dbReference type="PROSITE" id="PS50181">
    <property type="entry name" value="FBOX"/>
    <property type="match status" value="1"/>
</dbReference>
<dbReference type="SUPFAM" id="SSF81383">
    <property type="entry name" value="F-box domain"/>
    <property type="match status" value="1"/>
</dbReference>
<feature type="compositionally biased region" description="Basic and acidic residues" evidence="1">
    <location>
        <begin position="1122"/>
        <end position="1137"/>
    </location>
</feature>
<dbReference type="InterPro" id="IPR036047">
    <property type="entry name" value="F-box-like_dom_sf"/>
</dbReference>
<dbReference type="Proteomes" id="UP000024837">
    <property type="component" value="Unassembled WGS sequence"/>
</dbReference>
<feature type="compositionally biased region" description="Acidic residues" evidence="1">
    <location>
        <begin position="958"/>
        <end position="972"/>
    </location>
</feature>
<keyword evidence="4" id="KW-1185">Reference proteome</keyword>
<evidence type="ECO:0000313" key="3">
    <source>
        <dbReference type="EMBL" id="EWC46651.1"/>
    </source>
</evidence>
<feature type="compositionally biased region" description="Polar residues" evidence="1">
    <location>
        <begin position="1032"/>
        <end position="1045"/>
    </location>
</feature>
<organism evidence="3 4">
    <name type="scientific">Drechslerella stenobrocha 248</name>
    <dbReference type="NCBI Taxonomy" id="1043628"/>
    <lineage>
        <taxon>Eukaryota</taxon>
        <taxon>Fungi</taxon>
        <taxon>Dikarya</taxon>
        <taxon>Ascomycota</taxon>
        <taxon>Pezizomycotina</taxon>
        <taxon>Orbiliomycetes</taxon>
        <taxon>Orbiliales</taxon>
        <taxon>Orbiliaceae</taxon>
        <taxon>Drechslerella</taxon>
    </lineage>
</organism>
<dbReference type="AlphaFoldDB" id="W7HRI5"/>
<proteinExistence type="predicted"/>
<feature type="region of interest" description="Disordered" evidence="1">
    <location>
        <begin position="330"/>
        <end position="357"/>
    </location>
</feature>
<feature type="region of interest" description="Disordered" evidence="1">
    <location>
        <begin position="952"/>
        <end position="972"/>
    </location>
</feature>
<feature type="compositionally biased region" description="Acidic residues" evidence="1">
    <location>
        <begin position="1002"/>
        <end position="1016"/>
    </location>
</feature>
<evidence type="ECO:0000313" key="4">
    <source>
        <dbReference type="Proteomes" id="UP000024837"/>
    </source>
</evidence>
<dbReference type="OrthoDB" id="10257471at2759"/>
<name>W7HRI5_9PEZI</name>
<dbReference type="HOGENOM" id="CLU_284397_0_0_1"/>
<feature type="region of interest" description="Disordered" evidence="1">
    <location>
        <begin position="1032"/>
        <end position="1077"/>
    </location>
</feature>
<feature type="compositionally biased region" description="Low complexity" evidence="1">
    <location>
        <begin position="1055"/>
        <end position="1072"/>
    </location>
</feature>
<dbReference type="Gene3D" id="1.20.1280.50">
    <property type="match status" value="1"/>
</dbReference>
<dbReference type="SMART" id="SM00256">
    <property type="entry name" value="FBOX"/>
    <property type="match status" value="1"/>
</dbReference>
<accession>W7HRI5</accession>
<dbReference type="InterPro" id="IPR001810">
    <property type="entry name" value="F-box_dom"/>
</dbReference>
<evidence type="ECO:0000256" key="1">
    <source>
        <dbReference type="SAM" id="MobiDB-lite"/>
    </source>
</evidence>
<feature type="domain" description="F-box" evidence="2">
    <location>
        <begin position="18"/>
        <end position="65"/>
    </location>
</feature>
<dbReference type="Pfam" id="PF12937">
    <property type="entry name" value="F-box-like"/>
    <property type="match status" value="1"/>
</dbReference>
<reference evidence="3 4" key="1">
    <citation type="submission" date="2013-05" db="EMBL/GenBank/DDBJ databases">
        <title>Drechslerella stenobrocha genome reveals carnivorous origination and mechanical trapping mechanism of predatory fungi.</title>
        <authorList>
            <person name="Liu X."/>
            <person name="Zhang W."/>
            <person name="Liu K."/>
        </authorList>
    </citation>
    <scope>NUCLEOTIDE SEQUENCE [LARGE SCALE GENOMIC DNA]</scope>
    <source>
        <strain evidence="3 4">248</strain>
    </source>
</reference>
<feature type="region of interest" description="Disordered" evidence="1">
    <location>
        <begin position="1089"/>
        <end position="1137"/>
    </location>
</feature>
<evidence type="ECO:0000259" key="2">
    <source>
        <dbReference type="PROSITE" id="PS50181"/>
    </source>
</evidence>
<sequence length="1137" mass="128252">MPEPHVPSEDSASSNPPLCFVNLLPPELLSSVFAAIDDPPTLCRAERTCHLWRSIIDNQSLWRNLAIKLANPRILPERLNELGKGSLITGRYAIDRKTGSAQWIYLYRDLVRNIHSFNRIPSSDYRALCYENAPGSPRLQASLGEPKITNVTSSMPDLSELPEIYAGSSAHVARRIDFTSSAVEGMRLQNRPLQTSKTPPFTDCLCPGETAAEETAWVFFADQVPAWPRLEARAIFLQLPPISSHTTIQRGVIRAGTNGIFGDGYWRWPKHETTDIPFIDPITPLKTEEAQAHSNQTNADILSSGPERRSWKVFTTTARVAATFCSNLPPSFPESNREPANHSDTAQSLHEASEQHRSAFFERSPEPMYPILPPGPIKWAAPIDTAHTLPHARRWDVEHTVYHSFKRVFDLNQEEQELYTTSINSLEDLTNTMYGEMKNHAHSDPNLRIVYARLEGSFPEVVATKVERLALPPGQSLKRDENYPQEPVPAINQTWNLFGKAKWSLVSVPCLDEAEALEIDQFVALEENPDPWWTHETQFLVSEDQEVDEFETSNKWEFHSCGDYLIVSDDVSMSGPCTISCFKAGYHTEKSNINPRNHLRGAALRNYLAAGPTSDLVWQKSMRSAGYTLDRPSLSTVRCLQDPAYPNSRPCFFLDNDGLALNSKVVVYATRKKIFYKLDANCLMRDDAIDNLSCMEFHVISLENGQTLNILELEHEKRMLASLEPWYGWTSFVVSDTHLLATVGGNMHIDSGAEHESNTVARTWNNEHRYGREEIFVWPLDDPTGQQNLSLPLDERKILPTGRLAAGFNEHRWWRRDRYLCLSRDGRFLSASSKYDLIVWDLWDLKVAPAHYYFDKEAGGLELGADGYPISTADNVAWNGVWLQYRDIVVDPAKKNFTQSNPQPDHELRRGVIFIPNSELRMHIGGADYTFQSTVAGQVAAGNLDRVLKRRYHPGTHDDDEESDESTDWETDPEVASDYDIDMADSHFHLDEDGNYFFDPDSNYDDDDEEMYDSDDSEAVEAGFDISYVGHTQTTPATASETHGVTTTEDETNDPTDTAGEAHDATATAGAPPTTPQHLRDILTRLTPSDWTIEPSQASTQPGNATSGEAPTFEETDISAWRIDEEKDRDTNFYDQW</sequence>
<feature type="compositionally biased region" description="Polar residues" evidence="1">
    <location>
        <begin position="1089"/>
        <end position="1109"/>
    </location>
</feature>
<feature type="region of interest" description="Disordered" evidence="1">
    <location>
        <begin position="990"/>
        <end position="1016"/>
    </location>
</feature>
<gene>
    <name evidence="3" type="ORF">DRE_04138</name>
</gene>